<protein>
    <submittedName>
        <fullName evidence="1">Uncharacterized protein</fullName>
    </submittedName>
</protein>
<evidence type="ECO:0000313" key="1">
    <source>
        <dbReference type="EMBL" id="CAD9654718.1"/>
    </source>
</evidence>
<proteinExistence type="predicted"/>
<dbReference type="AlphaFoldDB" id="A0A7S2VXQ3"/>
<dbReference type="InterPro" id="IPR023214">
    <property type="entry name" value="HAD_sf"/>
</dbReference>
<dbReference type="PRINTS" id="PR00413">
    <property type="entry name" value="HADHALOGNASE"/>
</dbReference>
<organism evidence="1">
    <name type="scientific">Ostreococcus mediterraneus</name>
    <dbReference type="NCBI Taxonomy" id="1486918"/>
    <lineage>
        <taxon>Eukaryota</taxon>
        <taxon>Viridiplantae</taxon>
        <taxon>Chlorophyta</taxon>
        <taxon>Mamiellophyceae</taxon>
        <taxon>Mamiellales</taxon>
        <taxon>Bathycoccaceae</taxon>
        <taxon>Ostreococcus</taxon>
    </lineage>
</organism>
<accession>A0A7S2VXQ3</accession>
<reference evidence="1" key="1">
    <citation type="submission" date="2021-01" db="EMBL/GenBank/DDBJ databases">
        <authorList>
            <person name="Corre E."/>
            <person name="Pelletier E."/>
            <person name="Niang G."/>
            <person name="Scheremetjew M."/>
            <person name="Finn R."/>
            <person name="Kale V."/>
            <person name="Holt S."/>
            <person name="Cochrane G."/>
            <person name="Meng A."/>
            <person name="Brown T."/>
            <person name="Cohen L."/>
        </authorList>
    </citation>
    <scope>NUCLEOTIDE SEQUENCE</scope>
    <source>
        <strain evidence="1">Clade-D-RCC2596</strain>
    </source>
</reference>
<dbReference type="GO" id="GO:0050308">
    <property type="term" value="F:sugar-phosphatase activity"/>
    <property type="evidence" value="ECO:0007669"/>
    <property type="project" value="TreeGrafter"/>
</dbReference>
<dbReference type="SUPFAM" id="SSF56784">
    <property type="entry name" value="HAD-like"/>
    <property type="match status" value="1"/>
</dbReference>
<dbReference type="EMBL" id="HBHH01001043">
    <property type="protein sequence ID" value="CAD9654718.1"/>
    <property type="molecule type" value="Transcribed_RNA"/>
</dbReference>
<dbReference type="PANTHER" id="PTHR43481:SF4">
    <property type="entry name" value="GLYCEROL-1-PHOSPHATE PHOSPHOHYDROLASE 1-RELATED"/>
    <property type="match status" value="1"/>
</dbReference>
<dbReference type="Pfam" id="PF00702">
    <property type="entry name" value="Hydrolase"/>
    <property type="match status" value="1"/>
</dbReference>
<sequence length="142" mass="15248">MTAHELDVMVDRCGAFAHELGTPKAIECVIDVAREAKARGLRVGVASSGVKTTVMKHLREHGLLDLFECVVTCEDVEHGKPAPDLYALAAKTLGVAPERCVAYEDAELGIESALAAGYARCVDVRKMSKYEPTDYLSGGNEP</sequence>
<dbReference type="InterPro" id="IPR036412">
    <property type="entry name" value="HAD-like_sf"/>
</dbReference>
<dbReference type="InterPro" id="IPR006439">
    <property type="entry name" value="HAD-SF_hydro_IA"/>
</dbReference>
<dbReference type="NCBIfam" id="TIGR01509">
    <property type="entry name" value="HAD-SF-IA-v3"/>
    <property type="match status" value="1"/>
</dbReference>
<dbReference type="Gene3D" id="3.40.50.1000">
    <property type="entry name" value="HAD superfamily/HAD-like"/>
    <property type="match status" value="1"/>
</dbReference>
<dbReference type="PANTHER" id="PTHR43481">
    <property type="entry name" value="FRUCTOSE-1-PHOSPHATE PHOSPHATASE"/>
    <property type="match status" value="1"/>
</dbReference>
<dbReference type="InterPro" id="IPR051806">
    <property type="entry name" value="HAD-like_SPP"/>
</dbReference>
<gene>
    <name evidence="1" type="ORF">OMED0932_LOCUS446</name>
</gene>
<name>A0A7S2VXQ3_9CHLO</name>